<organism evidence="1">
    <name type="scientific">Siphoviridae sp. ctB3v5</name>
    <dbReference type="NCBI Taxonomy" id="2826186"/>
    <lineage>
        <taxon>Viruses</taxon>
        <taxon>Duplodnaviria</taxon>
        <taxon>Heunggongvirae</taxon>
        <taxon>Uroviricota</taxon>
        <taxon>Caudoviricetes</taxon>
    </lineage>
</organism>
<name>A0A8S5M8T1_9CAUD</name>
<sequence length="52" mass="6174">MTMNEIAIAWEEWLENHEYTSESVNDFCNIYATSYEEYTALYELLADALEEN</sequence>
<protein>
    <submittedName>
        <fullName evidence="1">Uncharacterized protein</fullName>
    </submittedName>
</protein>
<proteinExistence type="predicted"/>
<reference evidence="1" key="1">
    <citation type="journal article" date="2021" name="Proc. Natl. Acad. Sci. U.S.A.">
        <title>A Catalog of Tens of Thousands of Viruses from Human Metagenomes Reveals Hidden Associations with Chronic Diseases.</title>
        <authorList>
            <person name="Tisza M.J."/>
            <person name="Buck C.B."/>
        </authorList>
    </citation>
    <scope>NUCLEOTIDE SEQUENCE</scope>
    <source>
        <strain evidence="1">CtB3v5</strain>
    </source>
</reference>
<accession>A0A8S5M8T1</accession>
<evidence type="ECO:0000313" key="1">
    <source>
        <dbReference type="EMBL" id="DAD78642.1"/>
    </source>
</evidence>
<dbReference type="EMBL" id="BK014849">
    <property type="protein sequence ID" value="DAD78642.1"/>
    <property type="molecule type" value="Genomic_DNA"/>
</dbReference>